<feature type="chain" id="PRO_5014431396" evidence="1">
    <location>
        <begin position="25"/>
        <end position="177"/>
    </location>
</feature>
<dbReference type="AlphaFoldDB" id="A0A2K2AYP5"/>
<evidence type="ECO:0000313" key="3">
    <source>
        <dbReference type="Proteomes" id="UP000006729"/>
    </source>
</evidence>
<evidence type="ECO:0000313" key="2">
    <source>
        <dbReference type="EMBL" id="PNT42648.1"/>
    </source>
</evidence>
<protein>
    <submittedName>
        <fullName evidence="2">Uncharacterized protein</fullName>
    </submittedName>
</protein>
<evidence type="ECO:0000256" key="1">
    <source>
        <dbReference type="SAM" id="SignalP"/>
    </source>
</evidence>
<sequence>MQDMRNRNKTVVAYLLQVLLPLAAIDNEVVATATQTTLWEASCVEFPGPFMFLKKLSYLAKHLRLWNCEHFGNQESRLLTLTNKIAELENKQAESILIVDKSSISMLNSDANPLSSTTSSIKEAAVGCYSGLFTQPLSNRETMGPLGFKHLTEENSTSLECAVTMEELEASLWDCDG</sequence>
<feature type="signal peptide" evidence="1">
    <location>
        <begin position="1"/>
        <end position="24"/>
    </location>
</feature>
<accession>A0A2K2AYP5</accession>
<organism evidence="2 3">
    <name type="scientific">Populus trichocarpa</name>
    <name type="common">Western balsam poplar</name>
    <name type="synonym">Populus balsamifera subsp. trichocarpa</name>
    <dbReference type="NCBI Taxonomy" id="3694"/>
    <lineage>
        <taxon>Eukaryota</taxon>
        <taxon>Viridiplantae</taxon>
        <taxon>Streptophyta</taxon>
        <taxon>Embryophyta</taxon>
        <taxon>Tracheophyta</taxon>
        <taxon>Spermatophyta</taxon>
        <taxon>Magnoliopsida</taxon>
        <taxon>eudicotyledons</taxon>
        <taxon>Gunneridae</taxon>
        <taxon>Pentapetalae</taxon>
        <taxon>rosids</taxon>
        <taxon>fabids</taxon>
        <taxon>Malpighiales</taxon>
        <taxon>Salicaceae</taxon>
        <taxon>Saliceae</taxon>
        <taxon>Populus</taxon>
    </lineage>
</organism>
<dbReference type="EMBL" id="CM009293">
    <property type="protein sequence ID" value="PNT42648.1"/>
    <property type="molecule type" value="Genomic_DNA"/>
</dbReference>
<gene>
    <name evidence="2" type="ORF">POPTR_004G225000</name>
</gene>
<reference evidence="2 3" key="1">
    <citation type="journal article" date="2006" name="Science">
        <title>The genome of black cottonwood, Populus trichocarpa (Torr. &amp; Gray).</title>
        <authorList>
            <person name="Tuskan G.A."/>
            <person name="Difazio S."/>
            <person name="Jansson S."/>
            <person name="Bohlmann J."/>
            <person name="Grigoriev I."/>
            <person name="Hellsten U."/>
            <person name="Putnam N."/>
            <person name="Ralph S."/>
            <person name="Rombauts S."/>
            <person name="Salamov A."/>
            <person name="Schein J."/>
            <person name="Sterck L."/>
            <person name="Aerts A."/>
            <person name="Bhalerao R.R."/>
            <person name="Bhalerao R.P."/>
            <person name="Blaudez D."/>
            <person name="Boerjan W."/>
            <person name="Brun A."/>
            <person name="Brunner A."/>
            <person name="Busov V."/>
            <person name="Campbell M."/>
            <person name="Carlson J."/>
            <person name="Chalot M."/>
            <person name="Chapman J."/>
            <person name="Chen G.L."/>
            <person name="Cooper D."/>
            <person name="Coutinho P.M."/>
            <person name="Couturier J."/>
            <person name="Covert S."/>
            <person name="Cronk Q."/>
            <person name="Cunningham R."/>
            <person name="Davis J."/>
            <person name="Degroeve S."/>
            <person name="Dejardin A."/>
            <person name="Depamphilis C."/>
            <person name="Detter J."/>
            <person name="Dirks B."/>
            <person name="Dubchak I."/>
            <person name="Duplessis S."/>
            <person name="Ehlting J."/>
            <person name="Ellis B."/>
            <person name="Gendler K."/>
            <person name="Goodstein D."/>
            <person name="Gribskov M."/>
            <person name="Grimwood J."/>
            <person name="Groover A."/>
            <person name="Gunter L."/>
            <person name="Hamberger B."/>
            <person name="Heinze B."/>
            <person name="Helariutta Y."/>
            <person name="Henrissat B."/>
            <person name="Holligan D."/>
            <person name="Holt R."/>
            <person name="Huang W."/>
            <person name="Islam-Faridi N."/>
            <person name="Jones S."/>
            <person name="Jones-Rhoades M."/>
            <person name="Jorgensen R."/>
            <person name="Joshi C."/>
            <person name="Kangasjarvi J."/>
            <person name="Karlsson J."/>
            <person name="Kelleher C."/>
            <person name="Kirkpatrick R."/>
            <person name="Kirst M."/>
            <person name="Kohler A."/>
            <person name="Kalluri U."/>
            <person name="Larimer F."/>
            <person name="Leebens-Mack J."/>
            <person name="Leple J.C."/>
            <person name="Locascio P."/>
            <person name="Lou Y."/>
            <person name="Lucas S."/>
            <person name="Martin F."/>
            <person name="Montanini B."/>
            <person name="Napoli C."/>
            <person name="Nelson D.R."/>
            <person name="Nelson C."/>
            <person name="Nieminen K."/>
            <person name="Nilsson O."/>
            <person name="Pereda V."/>
            <person name="Peter G."/>
            <person name="Philippe R."/>
            <person name="Pilate G."/>
            <person name="Poliakov A."/>
            <person name="Razumovskaya J."/>
            <person name="Richardson P."/>
            <person name="Rinaldi C."/>
            <person name="Ritland K."/>
            <person name="Rouze P."/>
            <person name="Ryaboy D."/>
            <person name="Schmutz J."/>
            <person name="Schrader J."/>
            <person name="Segerman B."/>
            <person name="Shin H."/>
            <person name="Siddiqui A."/>
            <person name="Sterky F."/>
            <person name="Terry A."/>
            <person name="Tsai C.J."/>
            <person name="Uberbacher E."/>
            <person name="Unneberg P."/>
            <person name="Vahala J."/>
            <person name="Wall K."/>
            <person name="Wessler S."/>
            <person name="Yang G."/>
            <person name="Yin T."/>
            <person name="Douglas C."/>
            <person name="Marra M."/>
            <person name="Sandberg G."/>
            <person name="Van de Peer Y."/>
            <person name="Rokhsar D."/>
        </authorList>
    </citation>
    <scope>NUCLEOTIDE SEQUENCE [LARGE SCALE GENOMIC DNA]</scope>
    <source>
        <strain evidence="3">cv. Nisqually</strain>
    </source>
</reference>
<name>A0A2K2AYP5_POPTR</name>
<proteinExistence type="predicted"/>
<keyword evidence="3" id="KW-1185">Reference proteome</keyword>
<dbReference type="Proteomes" id="UP000006729">
    <property type="component" value="Chromosome 4"/>
</dbReference>
<dbReference type="InParanoid" id="A0A2K2AYP5"/>
<keyword evidence="1" id="KW-0732">Signal</keyword>